<feature type="compositionally biased region" description="Low complexity" evidence="15">
    <location>
        <begin position="1047"/>
        <end position="1066"/>
    </location>
</feature>
<evidence type="ECO:0000256" key="12">
    <source>
        <dbReference type="PROSITE-ProRule" id="PRU01384"/>
    </source>
</evidence>
<dbReference type="PANTHER" id="PTHR10169:SF38">
    <property type="entry name" value="DNA TOPOISOMERASE 2"/>
    <property type="match status" value="1"/>
</dbReference>
<dbReference type="PRINTS" id="PR00418">
    <property type="entry name" value="TPI2FAMILY"/>
</dbReference>
<dbReference type="SUPFAM" id="SSF55874">
    <property type="entry name" value="ATPase domain of HSP90 chaperone/DNA topoisomerase II/histidine kinase"/>
    <property type="match status" value="1"/>
</dbReference>
<dbReference type="FunFam" id="3.90.199.10:FF:000002">
    <property type="entry name" value="DNA topoisomerase 2"/>
    <property type="match status" value="1"/>
</dbReference>
<dbReference type="Gene3D" id="3.90.199.10">
    <property type="entry name" value="Topoisomerase II, domain 5"/>
    <property type="match status" value="1"/>
</dbReference>
<dbReference type="Proteomes" id="UP000751190">
    <property type="component" value="Unassembled WGS sequence"/>
</dbReference>
<accession>A0A8J5X323</accession>
<keyword evidence="7 13" id="KW-0067">ATP-binding</keyword>
<keyword evidence="19" id="KW-1185">Reference proteome</keyword>
<dbReference type="Pfam" id="PF00204">
    <property type="entry name" value="DNA_gyraseB"/>
    <property type="match status" value="1"/>
</dbReference>
<feature type="compositionally biased region" description="Low complexity" evidence="15">
    <location>
        <begin position="59"/>
        <end position="90"/>
    </location>
</feature>
<dbReference type="PANTHER" id="PTHR10169">
    <property type="entry name" value="DNA TOPOISOMERASE/GYRASE"/>
    <property type="match status" value="1"/>
</dbReference>
<dbReference type="GO" id="GO:0046872">
    <property type="term" value="F:metal ion binding"/>
    <property type="evidence" value="ECO:0007669"/>
    <property type="project" value="UniProtKB-KW"/>
</dbReference>
<comment type="catalytic activity">
    <reaction evidence="1 12 13">
        <text>ATP-dependent breakage, passage and rejoining of double-stranded DNA.</text>
        <dbReference type="EC" id="5.6.2.2"/>
    </reaction>
</comment>
<dbReference type="Pfam" id="PF02518">
    <property type="entry name" value="HATPase_c"/>
    <property type="match status" value="1"/>
</dbReference>
<gene>
    <name evidence="18" type="ORF">KFE25_000982</name>
</gene>
<dbReference type="InterPro" id="IPR006171">
    <property type="entry name" value="TOPRIM_dom"/>
</dbReference>
<dbReference type="Gene3D" id="3.40.50.670">
    <property type="match status" value="1"/>
</dbReference>
<dbReference type="OMA" id="VEICKFA"/>
<dbReference type="GO" id="GO:0003677">
    <property type="term" value="F:DNA binding"/>
    <property type="evidence" value="ECO:0007669"/>
    <property type="project" value="UniProtKB-UniRule"/>
</dbReference>
<dbReference type="Gene3D" id="3.30.230.10">
    <property type="match status" value="1"/>
</dbReference>
<dbReference type="PRINTS" id="PR01158">
    <property type="entry name" value="TOPISMRASEII"/>
</dbReference>
<evidence type="ECO:0000256" key="6">
    <source>
        <dbReference type="ARBA" id="ARBA00022741"/>
    </source>
</evidence>
<dbReference type="GO" id="GO:0003918">
    <property type="term" value="F:DNA topoisomerase type II (double strand cut, ATP-hydrolyzing) activity"/>
    <property type="evidence" value="ECO:0007669"/>
    <property type="project" value="UniProtKB-UniRule"/>
</dbReference>
<feature type="active site" description="O-(5'-phospho-DNA)-tyrosine intermediate" evidence="12">
    <location>
        <position position="936"/>
    </location>
</feature>
<dbReference type="InterPro" id="IPR001154">
    <property type="entry name" value="TopoII_euk"/>
</dbReference>
<dbReference type="InterPro" id="IPR013760">
    <property type="entry name" value="Topo_IIA-like_dom_sf"/>
</dbReference>
<feature type="compositionally biased region" description="Basic residues" evidence="15">
    <location>
        <begin position="1132"/>
        <end position="1145"/>
    </location>
</feature>
<dbReference type="GO" id="GO:0006265">
    <property type="term" value="P:DNA topological change"/>
    <property type="evidence" value="ECO:0007669"/>
    <property type="project" value="UniProtKB-UniRule"/>
</dbReference>
<evidence type="ECO:0000256" key="7">
    <source>
        <dbReference type="ARBA" id="ARBA00022840"/>
    </source>
</evidence>
<feature type="domain" description="Toprim" evidence="16">
    <location>
        <begin position="595"/>
        <end position="717"/>
    </location>
</feature>
<dbReference type="GO" id="GO:0005634">
    <property type="term" value="C:nucleus"/>
    <property type="evidence" value="ECO:0007669"/>
    <property type="project" value="TreeGrafter"/>
</dbReference>
<evidence type="ECO:0000256" key="11">
    <source>
        <dbReference type="ARBA" id="ARBA00023235"/>
    </source>
</evidence>
<dbReference type="InterPro" id="IPR050634">
    <property type="entry name" value="DNA_Topoisomerase_II"/>
</dbReference>
<dbReference type="InterPro" id="IPR001241">
    <property type="entry name" value="Topo_IIA"/>
</dbReference>
<evidence type="ECO:0000259" key="16">
    <source>
        <dbReference type="PROSITE" id="PS50880"/>
    </source>
</evidence>
<keyword evidence="5" id="KW-0479">Metal-binding</keyword>
<dbReference type="SMART" id="SM00434">
    <property type="entry name" value="TOP4c"/>
    <property type="match status" value="1"/>
</dbReference>
<dbReference type="Pfam" id="PF16898">
    <property type="entry name" value="TOPRIM_C"/>
    <property type="match status" value="1"/>
</dbReference>
<evidence type="ECO:0000313" key="18">
    <source>
        <dbReference type="EMBL" id="KAG8459626.1"/>
    </source>
</evidence>
<dbReference type="GO" id="GO:0005524">
    <property type="term" value="F:ATP binding"/>
    <property type="evidence" value="ECO:0007669"/>
    <property type="project" value="UniProtKB-UniRule"/>
</dbReference>
<feature type="region of interest" description="Disordered" evidence="15">
    <location>
        <begin position="1489"/>
        <end position="1514"/>
    </location>
</feature>
<dbReference type="InterPro" id="IPR018522">
    <property type="entry name" value="TopoIIA_CS"/>
</dbReference>
<keyword evidence="10 12" id="KW-0238">DNA-binding</keyword>
<dbReference type="PROSITE" id="PS00177">
    <property type="entry name" value="TOPOISOMERASE_II"/>
    <property type="match status" value="1"/>
</dbReference>
<evidence type="ECO:0000256" key="1">
    <source>
        <dbReference type="ARBA" id="ARBA00000185"/>
    </source>
</evidence>
<proteinExistence type="inferred from homology"/>
<feature type="coiled-coil region" evidence="14">
    <location>
        <begin position="1435"/>
        <end position="1462"/>
    </location>
</feature>
<comment type="function">
    <text evidence="13">Control of topological states of DNA by transient breakage and subsequent rejoining of DNA strands. Topoisomerase II makes double-strand breaks.</text>
</comment>
<name>A0A8J5X323_DIALT</name>
<evidence type="ECO:0000256" key="8">
    <source>
        <dbReference type="ARBA" id="ARBA00022842"/>
    </source>
</evidence>
<dbReference type="Gene3D" id="3.30.1360.40">
    <property type="match status" value="1"/>
</dbReference>
<comment type="caution">
    <text evidence="18">The sequence shown here is derived from an EMBL/GenBank/DDBJ whole genome shotgun (WGS) entry which is preliminary data.</text>
</comment>
<dbReference type="InterPro" id="IPR013758">
    <property type="entry name" value="Topo_IIA_A/C_ab"/>
</dbReference>
<evidence type="ECO:0000256" key="9">
    <source>
        <dbReference type="ARBA" id="ARBA00023029"/>
    </source>
</evidence>
<comment type="subunit">
    <text evidence="13">Homodimer.</text>
</comment>
<dbReference type="PROSITE" id="PS50880">
    <property type="entry name" value="TOPRIM"/>
    <property type="match status" value="1"/>
</dbReference>
<dbReference type="Gene3D" id="1.10.268.10">
    <property type="entry name" value="Topoisomerase, domain 3"/>
    <property type="match status" value="1"/>
</dbReference>
<evidence type="ECO:0000256" key="15">
    <source>
        <dbReference type="SAM" id="MobiDB-lite"/>
    </source>
</evidence>
<keyword evidence="9 12" id="KW-0799">Topoisomerase</keyword>
<evidence type="ECO:0000256" key="14">
    <source>
        <dbReference type="SAM" id="Coils"/>
    </source>
</evidence>
<evidence type="ECO:0000256" key="5">
    <source>
        <dbReference type="ARBA" id="ARBA00022723"/>
    </source>
</evidence>
<comment type="similarity">
    <text evidence="4 13">Belongs to the type II topoisomerase family.</text>
</comment>
<keyword evidence="6 13" id="KW-0547">Nucleotide-binding</keyword>
<dbReference type="PROSITE" id="PS52040">
    <property type="entry name" value="TOPO_IIA"/>
    <property type="match status" value="1"/>
</dbReference>
<dbReference type="Gene3D" id="3.30.565.10">
    <property type="entry name" value="Histidine kinase-like ATPase, C-terminal domain"/>
    <property type="match status" value="1"/>
</dbReference>
<keyword evidence="14" id="KW-0175">Coiled coil</keyword>
<dbReference type="SMART" id="SM00433">
    <property type="entry name" value="TOP2c"/>
    <property type="match status" value="1"/>
</dbReference>
<dbReference type="InterPro" id="IPR031660">
    <property type="entry name" value="TOPRIM_C"/>
</dbReference>
<dbReference type="InterPro" id="IPR013757">
    <property type="entry name" value="Topo_IIA_A_a_sf"/>
</dbReference>
<feature type="compositionally biased region" description="Acidic residues" evidence="15">
    <location>
        <begin position="36"/>
        <end position="47"/>
    </location>
</feature>
<evidence type="ECO:0000256" key="2">
    <source>
        <dbReference type="ARBA" id="ARBA00001913"/>
    </source>
</evidence>
<feature type="region of interest" description="Disordered" evidence="15">
    <location>
        <begin position="1"/>
        <end position="168"/>
    </location>
</feature>
<dbReference type="Pfam" id="PF00521">
    <property type="entry name" value="DNA_topoisoIV"/>
    <property type="match status" value="2"/>
</dbReference>
<comment type="cofactor">
    <cofactor evidence="2">
        <name>Ca(2+)</name>
        <dbReference type="ChEBI" id="CHEBI:29108"/>
    </cofactor>
</comment>
<evidence type="ECO:0000256" key="3">
    <source>
        <dbReference type="ARBA" id="ARBA00001946"/>
    </source>
</evidence>
<dbReference type="InterPro" id="IPR003594">
    <property type="entry name" value="HATPase_dom"/>
</dbReference>
<dbReference type="InterPro" id="IPR002205">
    <property type="entry name" value="Topo_IIA_dom_A"/>
</dbReference>
<protein>
    <recommendedName>
        <fullName evidence="13">DNA topoisomerase 2</fullName>
        <ecNumber evidence="13">5.6.2.2</ecNumber>
    </recommendedName>
</protein>
<feature type="region of interest" description="Disordered" evidence="15">
    <location>
        <begin position="1045"/>
        <end position="1162"/>
    </location>
</feature>
<reference evidence="18" key="1">
    <citation type="submission" date="2021-05" db="EMBL/GenBank/DDBJ databases">
        <title>The genome of the haptophyte Pavlova lutheri (Diacronema luteri, Pavlovales) - a model for lipid biosynthesis in eukaryotic algae.</title>
        <authorList>
            <person name="Hulatt C.J."/>
            <person name="Posewitz M.C."/>
        </authorList>
    </citation>
    <scope>NUCLEOTIDE SEQUENCE</scope>
    <source>
        <strain evidence="18">NIVA-4/92</strain>
    </source>
</reference>
<sequence>MSKRRLDDGEAAASATPPSARQARAAKTVKSLVDLTSDDDNDDEDGDGASSRAAPGRTAPRAKPQPKAASAKLKPASVKLKPALGKGAAASRARDPPVAKRALLSGSSESDDDDGLRANARARATSADKDCGSGDDYEPGARRPSPKAKLAISKPRAPRPKSAAGSASAKYIKLTQREHVLHRPDTYIGSVARAPRRTWLVDADGASVRFGDVELASGFVKIFDEILTNALDRQYEDETMRSIAVTVDAAVGEITVRNSGRGIPVQMHDEHPGLYIPSLIFGEFLTGENFDDSKVRFIGGRNGIGAKATNVFSTRFEVEIVDPAAHLKFRQVWADNMATPSAPSVSAVPGGARGYVQVRFRPDFARFGMAGIDDEAMAVLRSRVYDAAACTRPSIKLAFNGAPVEICKFADYADLVLGGKGERARAYEKVLAPDGSTVRAEIVAAHAPAGFQCIAFVNGIRCCAGSHVEAIVGEICKQMVDRLATGRNKALTIKPYMVRNNLALVARLLVNNPTFDSQSKDKLCSPAREWGFKLTLSQRFVRELERTGLADAVLAYSELKERQTLSKDSAVRRNARPLIDKLDDALNAGKAGSNCTLLLTEGDSAKALAVAGISVVGRHEYGIFPLRGKPLNTRKVALKKLKENAEIAQLMRIVGLEYGKEYTTLASLRYKSITIFADQDLDGHHIAGLIINLIHSQWPSLLRICPDFIRRFATPIIKVTRGSTELGFFTAQEFAEWRAADASGGGGGAIKIKYLKGLGSSNNLDAKKYFSQLDEHVVVLRRVDEACDQALITAFDPDKADARKAWLRDVYDPDSYIDYGVDAVPIRAFFDAEFIHFSVHDNARSIPSVLDGLKPTQRKVMHVLLKRKQRQEVKVSQVAGGIAEATGYHHGEASLIETIVGMAQQHVGTNNINLLKPEGQFGSRLAKPSVHAQARYIFTALEPIATKVFRHEDEALLAVREDEGQQIEPEVFLPVVPLVLINGAAGIGTGWMTDVPCFHPLAVVRALEELIELAADGALGPADELDDDGLADALWDELVGEGHDGAAHAGDGVSAAARSEASARARTGGAPADVDTDCEDAIGSDGDPFGKEDETLGGLLRGARGGTAIGANSTDARVDGGAGADEEPAGARRVRAPAHTPRRHASPASDPHGPPRGPARDPTLVLEPWYDGFAGQILPDAAHLPDSVSSSYTAYGVWTVRSSGGGVGAELDTVEITELPIGRWTDDFVSELYRKHVLGGEKAGKDAFVKSVDNLSTECVVRLVLHCDAAALRCVLDSPGGLCKALRLSTPLRTSNMYLFDETRRLRRYRSAKEIVRAFFEWRRPLYAARHRLLDEQLAAQIELLAQQQRFVRMVASGELRMHCRTRALLDADLAAAGFKRIARARGHHGVGLAMEGGGVEPSAQTVADSDGDGALGADGGNSPSFAHLLRMPFLSLSQEKADELQAELDAVRARLHELRARTPLDLWLADLAELRLAYAAFVETRAARSASYDGKPREAGGRIRTKRSKRPAK</sequence>
<dbReference type="SUPFAM" id="SSF54211">
    <property type="entry name" value="Ribosomal protein S5 domain 2-like"/>
    <property type="match status" value="1"/>
</dbReference>
<dbReference type="InterPro" id="IPR014721">
    <property type="entry name" value="Ribsml_uS5_D2-typ_fold_subgr"/>
</dbReference>
<feature type="domain" description="Topo IIA-type catalytic" evidence="17">
    <location>
        <begin position="846"/>
        <end position="1472"/>
    </location>
</feature>
<dbReference type="InterPro" id="IPR036890">
    <property type="entry name" value="HATPase_C_sf"/>
</dbReference>
<keyword evidence="11 12" id="KW-0413">Isomerase</keyword>
<evidence type="ECO:0000259" key="17">
    <source>
        <dbReference type="PROSITE" id="PS52040"/>
    </source>
</evidence>
<feature type="compositionally biased region" description="Basic residues" evidence="15">
    <location>
        <begin position="1504"/>
        <end position="1514"/>
    </location>
</feature>
<feature type="compositionally biased region" description="Gly residues" evidence="15">
    <location>
        <begin position="1099"/>
        <end position="1108"/>
    </location>
</feature>
<dbReference type="GO" id="GO:0000819">
    <property type="term" value="P:sister chromatid segregation"/>
    <property type="evidence" value="ECO:0007669"/>
    <property type="project" value="TreeGrafter"/>
</dbReference>
<dbReference type="EC" id="5.6.2.2" evidence="13"/>
<comment type="cofactor">
    <cofactor evidence="3">
        <name>Mg(2+)</name>
        <dbReference type="ChEBI" id="CHEBI:18420"/>
    </cofactor>
</comment>
<organism evidence="18 19">
    <name type="scientific">Diacronema lutheri</name>
    <name type="common">Unicellular marine alga</name>
    <name type="synonym">Monochrysis lutheri</name>
    <dbReference type="NCBI Taxonomy" id="2081491"/>
    <lineage>
        <taxon>Eukaryota</taxon>
        <taxon>Haptista</taxon>
        <taxon>Haptophyta</taxon>
        <taxon>Pavlovophyceae</taxon>
        <taxon>Pavlovales</taxon>
        <taxon>Pavlovaceae</taxon>
        <taxon>Diacronema</taxon>
    </lineage>
</organism>
<dbReference type="InterPro" id="IPR013506">
    <property type="entry name" value="Topo_IIA_bsu_dom2"/>
</dbReference>
<dbReference type="EMBL" id="JAGTXO010000039">
    <property type="protein sequence ID" value="KAG8459626.1"/>
    <property type="molecule type" value="Genomic_DNA"/>
</dbReference>
<dbReference type="FunFam" id="3.40.50.670:FF:000001">
    <property type="entry name" value="DNA topoisomerase 2"/>
    <property type="match status" value="1"/>
</dbReference>
<keyword evidence="8" id="KW-0460">Magnesium</keyword>
<evidence type="ECO:0000256" key="13">
    <source>
        <dbReference type="RuleBase" id="RU362094"/>
    </source>
</evidence>
<dbReference type="SUPFAM" id="SSF56719">
    <property type="entry name" value="Type II DNA topoisomerase"/>
    <property type="match status" value="2"/>
</dbReference>
<evidence type="ECO:0000256" key="10">
    <source>
        <dbReference type="ARBA" id="ARBA00023125"/>
    </source>
</evidence>
<evidence type="ECO:0000256" key="4">
    <source>
        <dbReference type="ARBA" id="ARBA00011080"/>
    </source>
</evidence>
<dbReference type="InterPro" id="IPR013759">
    <property type="entry name" value="Topo_IIA_B_C"/>
</dbReference>
<dbReference type="Gene3D" id="3.30.1490.30">
    <property type="match status" value="1"/>
</dbReference>
<evidence type="ECO:0000313" key="19">
    <source>
        <dbReference type="Proteomes" id="UP000751190"/>
    </source>
</evidence>
<dbReference type="InterPro" id="IPR020568">
    <property type="entry name" value="Ribosomal_Su5_D2-typ_SF"/>
</dbReference>
<dbReference type="GO" id="GO:0000712">
    <property type="term" value="P:resolution of meiotic recombination intermediates"/>
    <property type="evidence" value="ECO:0007669"/>
    <property type="project" value="TreeGrafter"/>
</dbReference>
<dbReference type="OrthoDB" id="276498at2759"/>